<protein>
    <submittedName>
        <fullName evidence="1">Uncharacterized protein</fullName>
    </submittedName>
</protein>
<reference evidence="2" key="1">
    <citation type="submission" date="2019-09" db="EMBL/GenBank/DDBJ databases">
        <title>Distinct polysaccharide growth profiles of human intestinal Prevotella copri isolates.</title>
        <authorList>
            <person name="Fehlner-Peach H."/>
            <person name="Magnabosco C."/>
            <person name="Raghavan V."/>
            <person name="Scher J.U."/>
            <person name="Tett A."/>
            <person name="Cox L.M."/>
            <person name="Gottsegen C."/>
            <person name="Watters A."/>
            <person name="Wiltshire- Gordon J.D."/>
            <person name="Segata N."/>
            <person name="Bonneau R."/>
            <person name="Littman D.R."/>
        </authorList>
    </citation>
    <scope>NUCLEOTIDE SEQUENCE [LARGE SCALE GENOMIC DNA]</scope>
    <source>
        <strain evidence="2">iAK279</strain>
    </source>
</reference>
<dbReference type="Proteomes" id="UP000390763">
    <property type="component" value="Unassembled WGS sequence"/>
</dbReference>
<dbReference type="EMBL" id="VZBT01000081">
    <property type="protein sequence ID" value="MQO04644.1"/>
    <property type="molecule type" value="Genomic_DNA"/>
</dbReference>
<dbReference type="RefSeq" id="WP_118115540.1">
    <property type="nucleotide sequence ID" value="NZ_VZAO01000140.1"/>
</dbReference>
<proteinExistence type="predicted"/>
<name>A0AB35ZKW0_9BACT</name>
<comment type="caution">
    <text evidence="1">The sequence shown here is derived from an EMBL/GenBank/DDBJ whole genome shotgun (WGS) entry which is preliminary data.</text>
</comment>
<evidence type="ECO:0000313" key="1">
    <source>
        <dbReference type="EMBL" id="MQO04644.1"/>
    </source>
</evidence>
<evidence type="ECO:0000313" key="2">
    <source>
        <dbReference type="Proteomes" id="UP000390763"/>
    </source>
</evidence>
<organism evidence="1 2">
    <name type="scientific">Segatella copri</name>
    <dbReference type="NCBI Taxonomy" id="165179"/>
    <lineage>
        <taxon>Bacteria</taxon>
        <taxon>Pseudomonadati</taxon>
        <taxon>Bacteroidota</taxon>
        <taxon>Bacteroidia</taxon>
        <taxon>Bacteroidales</taxon>
        <taxon>Prevotellaceae</taxon>
        <taxon>Segatella</taxon>
    </lineage>
</organism>
<accession>A0AB35ZKW0</accession>
<dbReference type="AlphaFoldDB" id="A0AB35ZKW0"/>
<sequence>MKKCKFDIEAFFGIPFDYENWYESMIVELTDEQFDRYCEALRRWKATDEWKNWNDENGHDYFIKRDLPDIWQLLQEQLAKVAPVIWDERIIGYLDQINVYTADEIYESIRDI</sequence>
<gene>
    <name evidence="1" type="ORF">F7D62_11130</name>
</gene>